<dbReference type="AlphaFoldDB" id="A0A0G2EYD1"/>
<dbReference type="PANTHER" id="PTHR47706:SF9">
    <property type="entry name" value="NMRA-LIKE DOMAIN-CONTAINING PROTEIN-RELATED"/>
    <property type="match status" value="1"/>
</dbReference>
<sequence length="312" mass="34860">MAITVGIAGITGKFARCLASHLLKHPDVSIRGYCRNASKVSAPLQSSPQVSIIQGEAFDADQVRAFVSGLDVVVCCYLGDDNLMVEGQKVLIDACEEQKVPRYIASDWSLDYTKLEIGQLWVKDPMKHVKAYLETKKVVKGVHILVGAFMDTVFSPFFNLLDTQTATFQYWGEGTEILESTPYNNAAEYTAAVARDPAAVGIQKFIGGRSSVQGIAESYEKVYKAKPTLKRLGSLEDLYKRMHALREQDPANVFQYMPLFYTYYCFNGQTHLGPEVDNAKYPEIKPVSWEDFMRSHSLEELPAAYRNLAQGL</sequence>
<dbReference type="Pfam" id="PF13460">
    <property type="entry name" value="NAD_binding_10"/>
    <property type="match status" value="1"/>
</dbReference>
<gene>
    <name evidence="5" type="ORF">UCDDS831_g00916</name>
</gene>
<evidence type="ECO:0000313" key="6">
    <source>
        <dbReference type="Proteomes" id="UP000034182"/>
    </source>
</evidence>
<protein>
    <recommendedName>
        <fullName evidence="4">NAD(P)-binding domain-containing protein</fullName>
    </recommendedName>
</protein>
<dbReference type="Proteomes" id="UP000034182">
    <property type="component" value="Unassembled WGS sequence"/>
</dbReference>
<accession>A0A0G2EYD1</accession>
<dbReference type="GO" id="GO:0016491">
    <property type="term" value="F:oxidoreductase activity"/>
    <property type="evidence" value="ECO:0007669"/>
    <property type="project" value="UniProtKB-KW"/>
</dbReference>
<dbReference type="InterPro" id="IPR016040">
    <property type="entry name" value="NAD(P)-bd_dom"/>
</dbReference>
<name>A0A0G2EYD1_9PEZI</name>
<dbReference type="Gene3D" id="3.40.50.720">
    <property type="entry name" value="NAD(P)-binding Rossmann-like Domain"/>
    <property type="match status" value="1"/>
</dbReference>
<reference evidence="5 6" key="2">
    <citation type="submission" date="2015-05" db="EMBL/GenBank/DDBJ databases">
        <title>Distinctive expansion of gene families associated with plant cell wall degradation and secondary metabolism in the genomes of grapevine trunk pathogens.</title>
        <authorList>
            <person name="Lawrence D.P."/>
            <person name="Travadon R."/>
            <person name="Rolshausen P.E."/>
            <person name="Baumgartner K."/>
        </authorList>
    </citation>
    <scope>NUCLEOTIDE SEQUENCE [LARGE SCALE GENOMIC DNA]</scope>
    <source>
        <strain evidence="5">DS831</strain>
    </source>
</reference>
<evidence type="ECO:0000259" key="4">
    <source>
        <dbReference type="Pfam" id="PF13460"/>
    </source>
</evidence>
<evidence type="ECO:0000256" key="2">
    <source>
        <dbReference type="ARBA" id="ARBA00022857"/>
    </source>
</evidence>
<proteinExistence type="inferred from homology"/>
<comment type="similarity">
    <text evidence="1">Belongs to the NmrA-type oxidoreductase family. Isoflavone reductase subfamily.</text>
</comment>
<evidence type="ECO:0000256" key="1">
    <source>
        <dbReference type="ARBA" id="ARBA00005725"/>
    </source>
</evidence>
<dbReference type="EMBL" id="LAQI01000024">
    <property type="protein sequence ID" value="KKY27169.1"/>
    <property type="molecule type" value="Genomic_DNA"/>
</dbReference>
<dbReference type="InterPro" id="IPR051609">
    <property type="entry name" value="NmrA/Isoflavone_reductase-like"/>
</dbReference>
<reference evidence="5 6" key="1">
    <citation type="submission" date="2015-03" db="EMBL/GenBank/DDBJ databases">
        <authorList>
            <person name="Morales-Cruz A."/>
            <person name="Amrine K.C."/>
            <person name="Cantu D."/>
        </authorList>
    </citation>
    <scope>NUCLEOTIDE SEQUENCE [LARGE SCALE GENOMIC DNA]</scope>
    <source>
        <strain evidence="5">DS831</strain>
    </source>
</reference>
<keyword evidence="2" id="KW-0521">NADP</keyword>
<organism evidence="5 6">
    <name type="scientific">Diplodia seriata</name>
    <dbReference type="NCBI Taxonomy" id="420778"/>
    <lineage>
        <taxon>Eukaryota</taxon>
        <taxon>Fungi</taxon>
        <taxon>Dikarya</taxon>
        <taxon>Ascomycota</taxon>
        <taxon>Pezizomycotina</taxon>
        <taxon>Dothideomycetes</taxon>
        <taxon>Dothideomycetes incertae sedis</taxon>
        <taxon>Botryosphaeriales</taxon>
        <taxon>Botryosphaeriaceae</taxon>
        <taxon>Diplodia</taxon>
    </lineage>
</organism>
<dbReference type="InterPro" id="IPR036291">
    <property type="entry name" value="NAD(P)-bd_dom_sf"/>
</dbReference>
<comment type="caution">
    <text evidence="5">The sequence shown here is derived from an EMBL/GenBank/DDBJ whole genome shotgun (WGS) entry which is preliminary data.</text>
</comment>
<keyword evidence="3" id="KW-0560">Oxidoreductase</keyword>
<dbReference type="PANTHER" id="PTHR47706">
    <property type="entry name" value="NMRA-LIKE FAMILY PROTEIN"/>
    <property type="match status" value="1"/>
</dbReference>
<dbReference type="SUPFAM" id="SSF51735">
    <property type="entry name" value="NAD(P)-binding Rossmann-fold domains"/>
    <property type="match status" value="1"/>
</dbReference>
<evidence type="ECO:0000313" key="5">
    <source>
        <dbReference type="EMBL" id="KKY27169.1"/>
    </source>
</evidence>
<feature type="domain" description="NAD(P)-binding" evidence="4">
    <location>
        <begin position="9"/>
        <end position="136"/>
    </location>
</feature>
<evidence type="ECO:0000256" key="3">
    <source>
        <dbReference type="ARBA" id="ARBA00023002"/>
    </source>
</evidence>